<gene>
    <name evidence="2" type="ORF">H2200_012251</name>
</gene>
<dbReference type="EMBL" id="JAPDRK010000022">
    <property type="protein sequence ID" value="KAJ9603473.1"/>
    <property type="molecule type" value="Genomic_DNA"/>
</dbReference>
<evidence type="ECO:0000256" key="1">
    <source>
        <dbReference type="SAM" id="Phobius"/>
    </source>
</evidence>
<feature type="transmembrane region" description="Helical" evidence="1">
    <location>
        <begin position="7"/>
        <end position="26"/>
    </location>
</feature>
<evidence type="ECO:0000313" key="3">
    <source>
        <dbReference type="Proteomes" id="UP001172673"/>
    </source>
</evidence>
<keyword evidence="1" id="KW-1133">Transmembrane helix</keyword>
<protein>
    <recommendedName>
        <fullName evidence="4">Tetraspanin</fullName>
    </recommendedName>
</protein>
<dbReference type="Proteomes" id="UP001172673">
    <property type="component" value="Unassembled WGS sequence"/>
</dbReference>
<accession>A0AA38WYH7</accession>
<reference evidence="2" key="1">
    <citation type="submission" date="2022-10" db="EMBL/GenBank/DDBJ databases">
        <title>Culturing micro-colonial fungi from biological soil crusts in the Mojave desert and describing Neophaeococcomyces mojavensis, and introducing the new genera and species Taxawa tesnikishii.</title>
        <authorList>
            <person name="Kurbessoian T."/>
            <person name="Stajich J.E."/>
        </authorList>
    </citation>
    <scope>NUCLEOTIDE SEQUENCE</scope>
    <source>
        <strain evidence="2">TK_41</strain>
    </source>
</reference>
<sequence>MLNKTLLVFIVFDIIFLLCAGLHLFIPLYTRMNINKNTNVDNIASNLLLDNCPLTASMVNSIIMFVTFLLSVPAFFLKRNRTYLKLHAWGVVIAAALTLAIGIEIWFSTLQTKKNLLPIWNAQPASIQIMLQQKFQCCGYSNVALFTKDPVTCDSAATAARLGPCITPFGVFANRFLDIVFTTFFGFVAVDMMLLLAALCLIKDRKEKERYRLIDEKRGFGPI</sequence>
<comment type="caution">
    <text evidence="2">The sequence shown here is derived from an EMBL/GenBank/DDBJ whole genome shotgun (WGS) entry which is preliminary data.</text>
</comment>
<feature type="transmembrane region" description="Helical" evidence="1">
    <location>
        <begin position="88"/>
        <end position="107"/>
    </location>
</feature>
<organism evidence="2 3">
    <name type="scientific">Cladophialophora chaetospira</name>
    <dbReference type="NCBI Taxonomy" id="386627"/>
    <lineage>
        <taxon>Eukaryota</taxon>
        <taxon>Fungi</taxon>
        <taxon>Dikarya</taxon>
        <taxon>Ascomycota</taxon>
        <taxon>Pezizomycotina</taxon>
        <taxon>Eurotiomycetes</taxon>
        <taxon>Chaetothyriomycetidae</taxon>
        <taxon>Chaetothyriales</taxon>
        <taxon>Herpotrichiellaceae</taxon>
        <taxon>Cladophialophora</taxon>
    </lineage>
</organism>
<evidence type="ECO:0008006" key="4">
    <source>
        <dbReference type="Google" id="ProtNLM"/>
    </source>
</evidence>
<dbReference type="AlphaFoldDB" id="A0AA38WYH7"/>
<feature type="transmembrane region" description="Helical" evidence="1">
    <location>
        <begin position="54"/>
        <end position="76"/>
    </location>
</feature>
<evidence type="ECO:0000313" key="2">
    <source>
        <dbReference type="EMBL" id="KAJ9603473.1"/>
    </source>
</evidence>
<keyword evidence="3" id="KW-1185">Reference proteome</keyword>
<keyword evidence="1" id="KW-0472">Membrane</keyword>
<feature type="transmembrane region" description="Helical" evidence="1">
    <location>
        <begin position="179"/>
        <end position="202"/>
    </location>
</feature>
<name>A0AA38WYH7_9EURO</name>
<proteinExistence type="predicted"/>
<keyword evidence="1" id="KW-0812">Transmembrane</keyword>